<feature type="domain" description="Tryptophan synthase beta chain-like PALP" evidence="6">
    <location>
        <begin position="19"/>
        <end position="317"/>
    </location>
</feature>
<accession>A0A345NPI2</accession>
<evidence type="ECO:0000256" key="2">
    <source>
        <dbReference type="ARBA" id="ARBA00008639"/>
    </source>
</evidence>
<organism evidence="7 8">
    <name type="scientific">Ornithinimicrobium avium</name>
    <dbReference type="NCBI Taxonomy" id="2283195"/>
    <lineage>
        <taxon>Bacteria</taxon>
        <taxon>Bacillati</taxon>
        <taxon>Actinomycetota</taxon>
        <taxon>Actinomycetes</taxon>
        <taxon>Micrococcales</taxon>
        <taxon>Ornithinimicrobiaceae</taxon>
        <taxon>Ornithinimicrobium</taxon>
    </lineage>
</organism>
<comment type="similarity">
    <text evidence="2">Belongs to the ACC deaminase/D-cysteine desulfhydrase family.</text>
</comment>
<comment type="cofactor">
    <cofactor evidence="1">
        <name>pyridoxal 5'-phosphate</name>
        <dbReference type="ChEBI" id="CHEBI:597326"/>
    </cofactor>
</comment>
<keyword evidence="3 5" id="KW-0663">Pyridoxal phosphate</keyword>
<dbReference type="GO" id="GO:1901605">
    <property type="term" value="P:alpha-amino acid metabolic process"/>
    <property type="evidence" value="ECO:0007669"/>
    <property type="project" value="UniProtKB-ARBA"/>
</dbReference>
<evidence type="ECO:0000256" key="3">
    <source>
        <dbReference type="ARBA" id="ARBA00022898"/>
    </source>
</evidence>
<keyword evidence="8" id="KW-1185">Reference proteome</keyword>
<dbReference type="AlphaFoldDB" id="A0A345NPI2"/>
<name>A0A345NPI2_9MICO</name>
<dbReference type="PANTHER" id="PTHR43780">
    <property type="entry name" value="1-AMINOCYCLOPROPANE-1-CARBOXYLATE DEAMINASE-RELATED"/>
    <property type="match status" value="1"/>
</dbReference>
<dbReference type="Pfam" id="PF00291">
    <property type="entry name" value="PALP"/>
    <property type="match status" value="1"/>
</dbReference>
<dbReference type="OrthoDB" id="9801249at2"/>
<evidence type="ECO:0000256" key="4">
    <source>
        <dbReference type="PIRSR" id="PIRSR006278-1"/>
    </source>
</evidence>
<dbReference type="KEGG" id="orn:DV701_13160"/>
<dbReference type="PANTHER" id="PTHR43780:SF2">
    <property type="entry name" value="1-AMINOCYCLOPROPANE-1-CARBOXYLATE DEAMINASE-RELATED"/>
    <property type="match status" value="1"/>
</dbReference>
<evidence type="ECO:0000313" key="8">
    <source>
        <dbReference type="Proteomes" id="UP000253790"/>
    </source>
</evidence>
<dbReference type="GO" id="GO:0019148">
    <property type="term" value="F:D-cysteine desulfhydrase activity"/>
    <property type="evidence" value="ECO:0007669"/>
    <property type="project" value="TreeGrafter"/>
</dbReference>
<evidence type="ECO:0000313" key="7">
    <source>
        <dbReference type="EMBL" id="AXH96940.1"/>
    </source>
</evidence>
<evidence type="ECO:0000256" key="1">
    <source>
        <dbReference type="ARBA" id="ARBA00001933"/>
    </source>
</evidence>
<dbReference type="Gene3D" id="3.40.50.1100">
    <property type="match status" value="2"/>
</dbReference>
<dbReference type="RefSeq" id="WP_114928878.1">
    <property type="nucleotide sequence ID" value="NZ_CP031229.1"/>
</dbReference>
<dbReference type="PIRSF" id="PIRSF006278">
    <property type="entry name" value="ACCD_DCysDesulf"/>
    <property type="match status" value="1"/>
</dbReference>
<evidence type="ECO:0000256" key="5">
    <source>
        <dbReference type="PIRSR" id="PIRSR006278-2"/>
    </source>
</evidence>
<dbReference type="InterPro" id="IPR027278">
    <property type="entry name" value="ACCD_DCysDesulf"/>
</dbReference>
<dbReference type="EMBL" id="CP031229">
    <property type="protein sequence ID" value="AXH96940.1"/>
    <property type="molecule type" value="Genomic_DNA"/>
</dbReference>
<feature type="modified residue" description="N6-(pyridoxal phosphate)lysine" evidence="5">
    <location>
        <position position="52"/>
    </location>
</feature>
<gene>
    <name evidence="7" type="ORF">DV701_13160</name>
</gene>
<evidence type="ECO:0000259" key="6">
    <source>
        <dbReference type="Pfam" id="PF00291"/>
    </source>
</evidence>
<protein>
    <submittedName>
        <fullName evidence="7">Pyridoxal-phosphate dependent enzyme</fullName>
    </submittedName>
</protein>
<dbReference type="InterPro" id="IPR036052">
    <property type="entry name" value="TrpB-like_PALP_sf"/>
</dbReference>
<proteinExistence type="inferred from homology"/>
<sequence>MTTQPEHLDLPRIDLRGFVSPVQLLPRLGDHLGLEVWCKRDDLGSVGLAGNKVRKLEAELAHARALGATHIVTEGSRHSNATRAAAAAAAALGLRCTLVLCHDEPKEPVGNLLLDALFGADLRLVGDVSWVELAGLTTDVVRELEVAGERVHRLPIGSATGRGAASFVHAYLEATDQLAAHGVAPRTIVHASSGGSTHAGLVLGRTLRGQATRILGVVVAGEVYEDVPGTYLRLANEGADLVAPGLRVTGSDLELTQDYLGEGYGEAAPGVTEAIDLMARLEGIVVDPVYTAKAVAAIIDLAGRGLIEGPVLFWHTGGYHSMFDPSLAARVWANLPRLRDLRL</sequence>
<dbReference type="Proteomes" id="UP000253790">
    <property type="component" value="Chromosome"/>
</dbReference>
<reference evidence="7 8" key="1">
    <citation type="submission" date="2018-07" db="EMBL/GenBank/DDBJ databases">
        <title>Complete genome sequencing of Ornithinimicrobium sp. AMA3305.</title>
        <authorList>
            <person name="Bae J.-W."/>
        </authorList>
    </citation>
    <scope>NUCLEOTIDE SEQUENCE [LARGE SCALE GENOMIC DNA]</scope>
    <source>
        <strain evidence="7 8">AMA3305</strain>
    </source>
</reference>
<dbReference type="SUPFAM" id="SSF53686">
    <property type="entry name" value="Tryptophan synthase beta subunit-like PLP-dependent enzymes"/>
    <property type="match status" value="1"/>
</dbReference>
<dbReference type="InterPro" id="IPR001926">
    <property type="entry name" value="TrpB-like_PALP"/>
</dbReference>
<feature type="active site" description="Nucleophile" evidence="4">
    <location>
        <position position="79"/>
    </location>
</feature>